<proteinExistence type="predicted"/>
<dbReference type="RefSeq" id="XP_007724306.1">
    <property type="nucleotide sequence ID" value="XM_007726116.1"/>
</dbReference>
<evidence type="ECO:0000313" key="2">
    <source>
        <dbReference type="Proteomes" id="UP000019484"/>
    </source>
</evidence>
<organism evidence="1 2">
    <name type="scientific">Capronia coronata CBS 617.96</name>
    <dbReference type="NCBI Taxonomy" id="1182541"/>
    <lineage>
        <taxon>Eukaryota</taxon>
        <taxon>Fungi</taxon>
        <taxon>Dikarya</taxon>
        <taxon>Ascomycota</taxon>
        <taxon>Pezizomycotina</taxon>
        <taxon>Eurotiomycetes</taxon>
        <taxon>Chaetothyriomycetidae</taxon>
        <taxon>Chaetothyriales</taxon>
        <taxon>Herpotrichiellaceae</taxon>
        <taxon>Capronia</taxon>
    </lineage>
</organism>
<keyword evidence="2" id="KW-1185">Reference proteome</keyword>
<gene>
    <name evidence="1" type="ORF">A1O1_05230</name>
</gene>
<dbReference type="EMBL" id="AMWN01000004">
    <property type="protein sequence ID" value="EXJ88300.1"/>
    <property type="molecule type" value="Genomic_DNA"/>
</dbReference>
<accession>W9YF44</accession>
<dbReference type="OrthoDB" id="1668230at2759"/>
<dbReference type="AlphaFoldDB" id="W9YF44"/>
<reference evidence="1 2" key="1">
    <citation type="submission" date="2013-03" db="EMBL/GenBank/DDBJ databases">
        <title>The Genome Sequence of Capronia coronata CBS 617.96.</title>
        <authorList>
            <consortium name="The Broad Institute Genomics Platform"/>
            <person name="Cuomo C."/>
            <person name="de Hoog S."/>
            <person name="Gorbushina A."/>
            <person name="Walker B."/>
            <person name="Young S.K."/>
            <person name="Zeng Q."/>
            <person name="Gargeya S."/>
            <person name="Fitzgerald M."/>
            <person name="Haas B."/>
            <person name="Abouelleil A."/>
            <person name="Allen A.W."/>
            <person name="Alvarado L."/>
            <person name="Arachchi H.M."/>
            <person name="Berlin A.M."/>
            <person name="Chapman S.B."/>
            <person name="Gainer-Dewar J."/>
            <person name="Goldberg J."/>
            <person name="Griggs A."/>
            <person name="Gujja S."/>
            <person name="Hansen M."/>
            <person name="Howarth C."/>
            <person name="Imamovic A."/>
            <person name="Ireland A."/>
            <person name="Larimer J."/>
            <person name="McCowan C."/>
            <person name="Murphy C."/>
            <person name="Pearson M."/>
            <person name="Poon T.W."/>
            <person name="Priest M."/>
            <person name="Roberts A."/>
            <person name="Saif S."/>
            <person name="Shea T."/>
            <person name="Sisk P."/>
            <person name="Sykes S."/>
            <person name="Wortman J."/>
            <person name="Nusbaum C."/>
            <person name="Birren B."/>
        </authorList>
    </citation>
    <scope>NUCLEOTIDE SEQUENCE [LARGE SCALE GENOMIC DNA]</scope>
    <source>
        <strain evidence="1 2">CBS 617.96</strain>
    </source>
</reference>
<sequence>MPLEWNLQGDDGDGYSILTDLGQFGAVKFEIVTGQSCKFGLMQDWKDVGDPLTWPRRDSLPSTKIVYLRHIIDKCWTQGFKSAKGLSAELECVASET</sequence>
<dbReference type="GeneID" id="19160105"/>
<protein>
    <submittedName>
        <fullName evidence="1">Uncharacterized protein</fullName>
    </submittedName>
</protein>
<dbReference type="Proteomes" id="UP000019484">
    <property type="component" value="Unassembled WGS sequence"/>
</dbReference>
<name>W9YF44_9EURO</name>
<dbReference type="HOGENOM" id="CLU_2346483_0_0_1"/>
<dbReference type="STRING" id="1182541.W9YF44"/>
<comment type="caution">
    <text evidence="1">The sequence shown here is derived from an EMBL/GenBank/DDBJ whole genome shotgun (WGS) entry which is preliminary data.</text>
</comment>
<evidence type="ECO:0000313" key="1">
    <source>
        <dbReference type="EMBL" id="EXJ88300.1"/>
    </source>
</evidence>